<evidence type="ECO:0000313" key="4">
    <source>
        <dbReference type="Proteomes" id="UP000317238"/>
    </source>
</evidence>
<dbReference type="Pfam" id="PF07596">
    <property type="entry name" value="SBP_bac_10"/>
    <property type="match status" value="2"/>
</dbReference>
<keyword evidence="1" id="KW-0812">Transmembrane</keyword>
<dbReference type="RefSeq" id="WP_231598554.1">
    <property type="nucleotide sequence ID" value="NZ_SJPL01000001.1"/>
</dbReference>
<dbReference type="Proteomes" id="UP000317238">
    <property type="component" value="Unassembled WGS sequence"/>
</dbReference>
<keyword evidence="1" id="KW-1133">Transmembrane helix</keyword>
<dbReference type="InterPro" id="IPR045584">
    <property type="entry name" value="Pilin-like"/>
</dbReference>
<comment type="caution">
    <text evidence="3">The sequence shown here is derived from an EMBL/GenBank/DDBJ whole genome shotgun (WGS) entry which is preliminary data.</text>
</comment>
<accession>A0A5C5XYK6</accession>
<sequence>MLCRIYRSRQQSFCMTRSAVTLIELVTFFAIASILVALILPAVNASRESARGVQCGERLRQLGLATHLFHGAHKVLPGNGRRGANRKIPALDGEGFRPYTNDFFARQRFFWGVGSPKFSPWKQEGSWCFALFPQLELQACYVDNVFLPSIAVFNCPSRSRGGPAQVPHLDTYGDYGSGGHSMAKTDFAANGWKIRNLPEFSSFRDFGRGTSNTLLFGEKAFDQTVQVPTSWYWDEPVYLGGSAGTARRGFGVVPDGVGIPFRENWGSPHPGYASFVFADGALRRVANTVDKQTFIDLLDPDSQDWVQQ</sequence>
<dbReference type="PANTHER" id="PTHR30093:SF2">
    <property type="entry name" value="TYPE II SECRETION SYSTEM PROTEIN H"/>
    <property type="match status" value="1"/>
</dbReference>
<dbReference type="Gene3D" id="3.30.700.10">
    <property type="entry name" value="Glycoprotein, Type 4 Pilin"/>
    <property type="match status" value="1"/>
</dbReference>
<organism evidence="3 4">
    <name type="scientific">Crateriforma conspicua</name>
    <dbReference type="NCBI Taxonomy" id="2527996"/>
    <lineage>
        <taxon>Bacteria</taxon>
        <taxon>Pseudomonadati</taxon>
        <taxon>Planctomycetota</taxon>
        <taxon>Planctomycetia</taxon>
        <taxon>Planctomycetales</taxon>
        <taxon>Planctomycetaceae</taxon>
        <taxon>Crateriforma</taxon>
    </lineage>
</organism>
<reference evidence="3 4" key="1">
    <citation type="submission" date="2019-02" db="EMBL/GenBank/DDBJ databases">
        <title>Deep-cultivation of Planctomycetes and their phenomic and genomic characterization uncovers novel biology.</title>
        <authorList>
            <person name="Wiegand S."/>
            <person name="Jogler M."/>
            <person name="Boedeker C."/>
            <person name="Pinto D."/>
            <person name="Vollmers J."/>
            <person name="Rivas-Marin E."/>
            <person name="Kohn T."/>
            <person name="Peeters S.H."/>
            <person name="Heuer A."/>
            <person name="Rast P."/>
            <person name="Oberbeckmann S."/>
            <person name="Bunk B."/>
            <person name="Jeske O."/>
            <person name="Meyerdierks A."/>
            <person name="Storesund J.E."/>
            <person name="Kallscheuer N."/>
            <person name="Luecker S."/>
            <person name="Lage O.M."/>
            <person name="Pohl T."/>
            <person name="Merkel B.J."/>
            <person name="Hornburger P."/>
            <person name="Mueller R.-W."/>
            <person name="Bruemmer F."/>
            <person name="Labrenz M."/>
            <person name="Spormann A.M."/>
            <person name="Op Den Camp H."/>
            <person name="Overmann J."/>
            <person name="Amann R."/>
            <person name="Jetten M.S.M."/>
            <person name="Mascher T."/>
            <person name="Medema M.H."/>
            <person name="Devos D.P."/>
            <person name="Kaster A.-K."/>
            <person name="Ovreas L."/>
            <person name="Rohde M."/>
            <person name="Galperin M.Y."/>
            <person name="Jogler C."/>
        </authorList>
    </citation>
    <scope>NUCLEOTIDE SEQUENCE [LARGE SCALE GENOMIC DNA]</scope>
    <source>
        <strain evidence="3 4">Pan14r</strain>
    </source>
</reference>
<dbReference type="SUPFAM" id="SSF54523">
    <property type="entry name" value="Pili subunits"/>
    <property type="match status" value="1"/>
</dbReference>
<feature type="domain" description="DUF1559" evidence="2">
    <location>
        <begin position="45"/>
        <end position="141"/>
    </location>
</feature>
<dbReference type="AlphaFoldDB" id="A0A5C5XYK6"/>
<dbReference type="EMBL" id="SJPL01000001">
    <property type="protein sequence ID" value="TWT67788.1"/>
    <property type="molecule type" value="Genomic_DNA"/>
</dbReference>
<evidence type="ECO:0000313" key="3">
    <source>
        <dbReference type="EMBL" id="TWT67788.1"/>
    </source>
</evidence>
<feature type="domain" description="DUF1559" evidence="2">
    <location>
        <begin position="150"/>
        <end position="292"/>
    </location>
</feature>
<evidence type="ECO:0000259" key="2">
    <source>
        <dbReference type="Pfam" id="PF07596"/>
    </source>
</evidence>
<name>A0A5C5XYK6_9PLAN</name>
<keyword evidence="1" id="KW-0472">Membrane</keyword>
<protein>
    <recommendedName>
        <fullName evidence="2">DUF1559 domain-containing protein</fullName>
    </recommendedName>
</protein>
<dbReference type="InterPro" id="IPR011453">
    <property type="entry name" value="DUF1559"/>
</dbReference>
<proteinExistence type="predicted"/>
<gene>
    <name evidence="3" type="ORF">Pan14r_00250</name>
</gene>
<keyword evidence="4" id="KW-1185">Reference proteome</keyword>
<evidence type="ECO:0000256" key="1">
    <source>
        <dbReference type="SAM" id="Phobius"/>
    </source>
</evidence>
<dbReference type="PANTHER" id="PTHR30093">
    <property type="entry name" value="GENERAL SECRETION PATHWAY PROTEIN G"/>
    <property type="match status" value="1"/>
</dbReference>
<feature type="transmembrane region" description="Helical" evidence="1">
    <location>
        <begin position="21"/>
        <end position="43"/>
    </location>
</feature>